<dbReference type="PANTHER" id="PTHR37305">
    <property type="entry name" value="INTEGRAL MEMBRANE PROTEIN-RELATED"/>
    <property type="match status" value="1"/>
</dbReference>
<keyword evidence="1" id="KW-0812">Transmembrane</keyword>
<dbReference type="CDD" id="cd21809">
    <property type="entry name" value="ABC-2_lan_permease-like"/>
    <property type="match status" value="1"/>
</dbReference>
<protein>
    <submittedName>
        <fullName evidence="2">ABC transporter permease</fullName>
    </submittedName>
</protein>
<keyword evidence="1" id="KW-1133">Transmembrane helix</keyword>
<keyword evidence="1" id="KW-0472">Membrane</keyword>
<feature type="transmembrane region" description="Helical" evidence="1">
    <location>
        <begin position="105"/>
        <end position="130"/>
    </location>
</feature>
<gene>
    <name evidence="2" type="ORF">H9636_17650</name>
</gene>
<evidence type="ECO:0000313" key="3">
    <source>
        <dbReference type="Proteomes" id="UP000640930"/>
    </source>
</evidence>
<feature type="transmembrane region" description="Helical" evidence="1">
    <location>
        <begin position="56"/>
        <end position="78"/>
    </location>
</feature>
<sequence>MNHVIASDQLKMKRTFIKPISFLFPFLILLLSFLILSMQKESMTSQVNSMWESMVVLTHFIIMFVIPMAITIMVSNLISLEHQNNSWKLLFALPISKFSFYFSKLYMILKLCFLSGIVIFLGFIVIGKILNFKGDIPYALLLGEAFLPFLGTFPIITFQLWLSIRFKNQAFPIAIGVFGTVCMFFLQMNKITSMFFWAYPALMTPVKQLIIDGNLAEIVPNGDLGFYTLLSIVFGLIFMVIGMFDFSRQSTE</sequence>
<reference evidence="2 3" key="1">
    <citation type="submission" date="2020-08" db="EMBL/GenBank/DDBJ databases">
        <title>A Genomic Blueprint of the Chicken Gut Microbiome.</title>
        <authorList>
            <person name="Gilroy R."/>
            <person name="Ravi A."/>
            <person name="Getino M."/>
            <person name="Pursley I."/>
            <person name="Horton D.L."/>
            <person name="Alikhan N.-F."/>
            <person name="Baker D."/>
            <person name="Gharbi K."/>
            <person name="Hall N."/>
            <person name="Watson M."/>
            <person name="Adriaenssens E.M."/>
            <person name="Foster-Nyarko E."/>
            <person name="Jarju S."/>
            <person name="Secka A."/>
            <person name="Antonio M."/>
            <person name="Oren A."/>
            <person name="Chaudhuri R."/>
            <person name="La Ragione R.M."/>
            <person name="Hildebrand F."/>
            <person name="Pallen M.J."/>
        </authorList>
    </citation>
    <scope>NUCLEOTIDE SEQUENCE [LARGE SCALE GENOMIC DNA]</scope>
    <source>
        <strain evidence="2 3">Re31</strain>
    </source>
</reference>
<feature type="transmembrane region" description="Helical" evidence="1">
    <location>
        <begin position="136"/>
        <end position="158"/>
    </location>
</feature>
<evidence type="ECO:0000256" key="1">
    <source>
        <dbReference type="SAM" id="Phobius"/>
    </source>
</evidence>
<feature type="transmembrane region" description="Helical" evidence="1">
    <location>
        <begin position="20"/>
        <end position="36"/>
    </location>
</feature>
<dbReference type="RefSeq" id="WP_191708873.1">
    <property type="nucleotide sequence ID" value="NZ_JACSQA010000041.1"/>
</dbReference>
<organism evidence="2 3">
    <name type="scientific">Ureibacillus galli</name>
    <dbReference type="NCBI Taxonomy" id="2762222"/>
    <lineage>
        <taxon>Bacteria</taxon>
        <taxon>Bacillati</taxon>
        <taxon>Bacillota</taxon>
        <taxon>Bacilli</taxon>
        <taxon>Bacillales</taxon>
        <taxon>Caryophanaceae</taxon>
        <taxon>Ureibacillus</taxon>
    </lineage>
</organism>
<dbReference type="Proteomes" id="UP000640930">
    <property type="component" value="Unassembled WGS sequence"/>
</dbReference>
<keyword evidence="3" id="KW-1185">Reference proteome</keyword>
<proteinExistence type="predicted"/>
<comment type="caution">
    <text evidence="2">The sequence shown here is derived from an EMBL/GenBank/DDBJ whole genome shotgun (WGS) entry which is preliminary data.</text>
</comment>
<evidence type="ECO:0000313" key="2">
    <source>
        <dbReference type="EMBL" id="MBD8028465.1"/>
    </source>
</evidence>
<dbReference type="EMBL" id="JACSQA010000041">
    <property type="protein sequence ID" value="MBD8028465.1"/>
    <property type="molecule type" value="Genomic_DNA"/>
</dbReference>
<name>A0ABR8XGW4_9BACL</name>
<feature type="transmembrane region" description="Helical" evidence="1">
    <location>
        <begin position="170"/>
        <end position="188"/>
    </location>
</feature>
<accession>A0ABR8XGW4</accession>
<dbReference type="PANTHER" id="PTHR37305:SF1">
    <property type="entry name" value="MEMBRANE PROTEIN"/>
    <property type="match status" value="1"/>
</dbReference>
<feature type="transmembrane region" description="Helical" evidence="1">
    <location>
        <begin position="224"/>
        <end position="246"/>
    </location>
</feature>
<dbReference type="Pfam" id="PF12730">
    <property type="entry name" value="ABC2_membrane_4"/>
    <property type="match status" value="1"/>
</dbReference>